<evidence type="ECO:0000313" key="7">
    <source>
        <dbReference type="Proteomes" id="UP001460270"/>
    </source>
</evidence>
<accession>A0AAW0Q052</accession>
<keyword evidence="7" id="KW-1185">Reference proteome</keyword>
<dbReference type="InterPro" id="IPR050831">
    <property type="entry name" value="CEA_cell_adhesion"/>
</dbReference>
<dbReference type="PANTHER" id="PTHR44427:SF5">
    <property type="entry name" value="V-SET AND IMMUNOGLOBULIN DOMAIN-CONTAINING PROTEIN 10-LIKE"/>
    <property type="match status" value="1"/>
</dbReference>
<evidence type="ECO:0000313" key="6">
    <source>
        <dbReference type="EMBL" id="KAK7930243.1"/>
    </source>
</evidence>
<dbReference type="Gene3D" id="2.60.40.10">
    <property type="entry name" value="Immunoglobulins"/>
    <property type="match status" value="3"/>
</dbReference>
<keyword evidence="1" id="KW-0732">Signal</keyword>
<dbReference type="PROSITE" id="PS50835">
    <property type="entry name" value="IG_LIKE"/>
    <property type="match status" value="3"/>
</dbReference>
<feature type="compositionally biased region" description="Polar residues" evidence="3">
    <location>
        <begin position="480"/>
        <end position="499"/>
    </location>
</feature>
<dbReference type="InterPro" id="IPR040878">
    <property type="entry name" value="IL-40-like_Ig"/>
</dbReference>
<dbReference type="EMBL" id="JBBPFD010000004">
    <property type="protein sequence ID" value="KAK7930243.1"/>
    <property type="molecule type" value="Genomic_DNA"/>
</dbReference>
<dbReference type="CDD" id="cd00096">
    <property type="entry name" value="Ig"/>
    <property type="match status" value="1"/>
</dbReference>
<dbReference type="InterPro" id="IPR036179">
    <property type="entry name" value="Ig-like_dom_sf"/>
</dbReference>
<evidence type="ECO:0000256" key="3">
    <source>
        <dbReference type="SAM" id="MobiDB-lite"/>
    </source>
</evidence>
<evidence type="ECO:0000256" key="1">
    <source>
        <dbReference type="ARBA" id="ARBA00022729"/>
    </source>
</evidence>
<evidence type="ECO:0000259" key="5">
    <source>
        <dbReference type="PROSITE" id="PS50835"/>
    </source>
</evidence>
<gene>
    <name evidence="6" type="ORF">WMY93_006638</name>
</gene>
<feature type="domain" description="Ig-like" evidence="5">
    <location>
        <begin position="52"/>
        <end position="136"/>
    </location>
</feature>
<feature type="domain" description="Ig-like" evidence="5">
    <location>
        <begin position="324"/>
        <end position="443"/>
    </location>
</feature>
<dbReference type="AlphaFoldDB" id="A0AAW0Q052"/>
<keyword evidence="4" id="KW-1133">Transmembrane helix</keyword>
<protein>
    <recommendedName>
        <fullName evidence="5">Ig-like domain-containing protein</fullName>
    </recommendedName>
</protein>
<dbReference type="Proteomes" id="UP001460270">
    <property type="component" value="Unassembled WGS sequence"/>
</dbReference>
<dbReference type="Pfam" id="PF13927">
    <property type="entry name" value="Ig_3"/>
    <property type="match status" value="1"/>
</dbReference>
<feature type="transmembrane region" description="Helical" evidence="4">
    <location>
        <begin position="21"/>
        <end position="44"/>
    </location>
</feature>
<sequence>MPSPKWRHFTRHSHDSDKSTVLMSNTTAALLVSFWALTNLIIMISGSESIRPVLSGPNMAYLSSRVAFRCVAPGAPPPVTYELVKDQSIIIDRGTDLQGDQPASFSLKTAMTSGGSYHCKARSDDREGVSNSIRLTVLIPPSETRVTSEPFPPVVYEGSRLVLHCNVSQGSHLSYSWFFNRKEMQPFASPLHRIQGNSLVMEKVRPEHRGHYACMAWSSAQDIKRFSSSREVQLTVKDLVTEPRISFYVSKMPDGGLVGNISCSVSRGSPPINFSFLLNNIEEDTVTESESQTVWFNFPMVPGLELGKAKCRAQTEVQNVVSEPLTLEVVPVGGLVKVQVDYFYSADHKFTAAKLGCQISQGTFPFVRWLLNDSVLASDPKTEFYIPQNTPPFAFTDQGRTLILAKLSPEVFGFYRCKARDSYDESGPWTESETVLVKSKDLSTPSIESISIAFFCFVLLALVVGGACVYKMVDQRKGQDTQGTNTIQDPVSDPHSQSRPKQENEQDQMFESTV</sequence>
<name>A0AAW0Q052_9GOBI</name>
<feature type="transmembrane region" description="Helical" evidence="4">
    <location>
        <begin position="450"/>
        <end position="470"/>
    </location>
</feature>
<keyword evidence="2" id="KW-0325">Glycoprotein</keyword>
<proteinExistence type="predicted"/>
<keyword evidence="4" id="KW-0812">Transmembrane</keyword>
<comment type="caution">
    <text evidence="6">The sequence shown here is derived from an EMBL/GenBank/DDBJ whole genome shotgun (WGS) entry which is preliminary data.</text>
</comment>
<dbReference type="PANTHER" id="PTHR44427">
    <property type="entry name" value="CARCINOEMBRYONIC ANTIGEN-RELATED CELL ADHESION MOLECULE 19"/>
    <property type="match status" value="1"/>
</dbReference>
<dbReference type="Pfam" id="PF17736">
    <property type="entry name" value="Ig_C17orf99"/>
    <property type="match status" value="1"/>
</dbReference>
<feature type="domain" description="Ig-like" evidence="5">
    <location>
        <begin position="141"/>
        <end position="235"/>
    </location>
</feature>
<dbReference type="InterPro" id="IPR003599">
    <property type="entry name" value="Ig_sub"/>
</dbReference>
<evidence type="ECO:0000256" key="2">
    <source>
        <dbReference type="ARBA" id="ARBA00023180"/>
    </source>
</evidence>
<dbReference type="SMART" id="SM00409">
    <property type="entry name" value="IG"/>
    <property type="match status" value="3"/>
</dbReference>
<feature type="region of interest" description="Disordered" evidence="3">
    <location>
        <begin position="479"/>
        <end position="514"/>
    </location>
</feature>
<keyword evidence="4" id="KW-0472">Membrane</keyword>
<dbReference type="InterPro" id="IPR013783">
    <property type="entry name" value="Ig-like_fold"/>
</dbReference>
<evidence type="ECO:0000256" key="4">
    <source>
        <dbReference type="SAM" id="Phobius"/>
    </source>
</evidence>
<reference evidence="7" key="1">
    <citation type="submission" date="2024-04" db="EMBL/GenBank/DDBJ databases">
        <title>Salinicola lusitanus LLJ914,a marine bacterium isolated from the Okinawa Trough.</title>
        <authorList>
            <person name="Li J."/>
        </authorList>
    </citation>
    <scope>NUCLEOTIDE SEQUENCE [LARGE SCALE GENOMIC DNA]</scope>
</reference>
<dbReference type="InterPro" id="IPR007110">
    <property type="entry name" value="Ig-like_dom"/>
</dbReference>
<organism evidence="6 7">
    <name type="scientific">Mugilogobius chulae</name>
    <name type="common">yellowstripe goby</name>
    <dbReference type="NCBI Taxonomy" id="88201"/>
    <lineage>
        <taxon>Eukaryota</taxon>
        <taxon>Metazoa</taxon>
        <taxon>Chordata</taxon>
        <taxon>Craniata</taxon>
        <taxon>Vertebrata</taxon>
        <taxon>Euteleostomi</taxon>
        <taxon>Actinopterygii</taxon>
        <taxon>Neopterygii</taxon>
        <taxon>Teleostei</taxon>
        <taxon>Neoteleostei</taxon>
        <taxon>Acanthomorphata</taxon>
        <taxon>Gobiaria</taxon>
        <taxon>Gobiiformes</taxon>
        <taxon>Gobioidei</taxon>
        <taxon>Gobiidae</taxon>
        <taxon>Gobionellinae</taxon>
        <taxon>Mugilogobius</taxon>
    </lineage>
</organism>
<dbReference type="SUPFAM" id="SSF48726">
    <property type="entry name" value="Immunoglobulin"/>
    <property type="match status" value="3"/>
</dbReference>